<keyword evidence="2" id="KW-0378">Hydrolase</keyword>
<dbReference type="InterPro" id="IPR050135">
    <property type="entry name" value="dGTPase-like"/>
</dbReference>
<dbReference type="Proteomes" id="UP000186535">
    <property type="component" value="Unassembled WGS sequence"/>
</dbReference>
<dbReference type="GO" id="GO:0008832">
    <property type="term" value="F:dGTPase activity"/>
    <property type="evidence" value="ECO:0007669"/>
    <property type="project" value="TreeGrafter"/>
</dbReference>
<proteinExistence type="predicted"/>
<gene>
    <name evidence="2" type="ORF">BJR07_01880</name>
</gene>
<evidence type="ECO:0000313" key="2">
    <source>
        <dbReference type="EMBL" id="OKA40680.1"/>
    </source>
</evidence>
<dbReference type="GO" id="GO:0006203">
    <property type="term" value="P:dGTP catabolic process"/>
    <property type="evidence" value="ECO:0007669"/>
    <property type="project" value="TreeGrafter"/>
</dbReference>
<dbReference type="InterPro" id="IPR003607">
    <property type="entry name" value="HD/PDEase_dom"/>
</dbReference>
<dbReference type="EMBL" id="MPON01000001">
    <property type="protein sequence ID" value="OKA40680.1"/>
    <property type="molecule type" value="Genomic_DNA"/>
</dbReference>
<dbReference type="Gene3D" id="1.10.3210.10">
    <property type="entry name" value="Hypothetical protein af1432"/>
    <property type="match status" value="1"/>
</dbReference>
<dbReference type="PANTHER" id="PTHR11373">
    <property type="entry name" value="DEOXYNUCLEOSIDE TRIPHOSPHATE TRIPHOSPHOHYDROLASE"/>
    <property type="match status" value="1"/>
</dbReference>
<protein>
    <submittedName>
        <fullName evidence="2">Metal-dependent phosphohydrolase</fullName>
    </submittedName>
</protein>
<evidence type="ECO:0000313" key="3">
    <source>
        <dbReference type="Proteomes" id="UP000186535"/>
    </source>
</evidence>
<comment type="caution">
    <text evidence="2">The sequence shown here is derived from an EMBL/GenBank/DDBJ whole genome shotgun (WGS) entry which is preliminary data.</text>
</comment>
<dbReference type="CDD" id="cd00077">
    <property type="entry name" value="HDc"/>
    <property type="match status" value="1"/>
</dbReference>
<dbReference type="RefSeq" id="WP_073515339.1">
    <property type="nucleotide sequence ID" value="NZ_MPOM01000003.1"/>
</dbReference>
<dbReference type="InterPro" id="IPR006674">
    <property type="entry name" value="HD_domain"/>
</dbReference>
<organism evidence="2 3">
    <name type="scientific">Bacillus cereus</name>
    <dbReference type="NCBI Taxonomy" id="1396"/>
    <lineage>
        <taxon>Bacteria</taxon>
        <taxon>Bacillati</taxon>
        <taxon>Bacillota</taxon>
        <taxon>Bacilli</taxon>
        <taxon>Bacillales</taxon>
        <taxon>Bacillaceae</taxon>
        <taxon>Bacillus</taxon>
        <taxon>Bacillus cereus group</taxon>
    </lineage>
</organism>
<accession>A0A1C4CWW9</accession>
<reference evidence="2 3" key="1">
    <citation type="submission" date="2016-11" db="EMBL/GenBank/DDBJ databases">
        <title>Identification of Bacillus cereus isolated from egg-white.</title>
        <authorList>
            <person name="Soni A."/>
            <person name="Oey I."/>
            <person name="Silcock P."/>
            <person name="Bremer P."/>
        </authorList>
    </citation>
    <scope>NUCLEOTIDE SEQUENCE [LARGE SCALE GENOMIC DNA]</scope>
    <source>
        <strain evidence="2 3">NZAS03</strain>
    </source>
</reference>
<sequence>MQFNDPIYGTITICDRHILRLIDTKAFQRLAYIKQQGHTYFLHENAIHTRKEHSIGVYVLVNKVIEHLTNIGDIHLSEYEREVLSVVALLHDVGHGPYSHCFQQISGEDHGEWTIRIIQEDEEIRTILNQTAGLLDDVTKALTEDGVFSIIDELLFNSLGMDQLDFWNRDLYYSSLEIGGLQIEELIASMRFINGKLVIEESGIPLIEQLMKMKEGLYNNGFGHPFVIGKDLLLQSIFQKITEKNLKFYTPELQNFFHKEEDLLVEDFLPLQDEMILHEIQCFAKSEDKQLVALIQLYFSGAKSLSFQKGLEGDFKRENNNLAIITEKKAYSSYVGGIYVYSEGQLEDIVEKSPFIREIVRLPKKEYAYSI</sequence>
<dbReference type="Pfam" id="PF01966">
    <property type="entry name" value="HD"/>
    <property type="match status" value="1"/>
</dbReference>
<evidence type="ECO:0000259" key="1">
    <source>
        <dbReference type="Pfam" id="PF01966"/>
    </source>
</evidence>
<feature type="domain" description="HD" evidence="1">
    <location>
        <begin position="52"/>
        <end position="154"/>
    </location>
</feature>
<dbReference type="SUPFAM" id="SSF109604">
    <property type="entry name" value="HD-domain/PDEase-like"/>
    <property type="match status" value="1"/>
</dbReference>
<name>A0A1C4CWW9_BACCE</name>
<dbReference type="AlphaFoldDB" id="A0A1C4CWW9"/>
<dbReference type="PANTHER" id="PTHR11373:SF4">
    <property type="entry name" value="DEOXYNUCLEOSIDE TRIPHOSPHATE TRIPHOSPHOHYDROLASE SAMHD1"/>
    <property type="match status" value="1"/>
</dbReference>